<accession>A0AAC9MZJ0</accession>
<dbReference type="EMBL" id="CP014859">
    <property type="protein sequence ID" value="AOS64425.1"/>
    <property type="molecule type" value="Genomic_DNA"/>
</dbReference>
<evidence type="ECO:0000313" key="2">
    <source>
        <dbReference type="EMBL" id="AOS64425.1"/>
    </source>
</evidence>
<evidence type="ECO:0000313" key="3">
    <source>
        <dbReference type="Proteomes" id="UP000095210"/>
    </source>
</evidence>
<dbReference type="AlphaFoldDB" id="A0AAC9MZJ0"/>
<name>A0AAC9MZJ0_9PSEU</name>
<dbReference type="Gene3D" id="3.10.450.50">
    <property type="match status" value="1"/>
</dbReference>
<dbReference type="InterPro" id="IPR027843">
    <property type="entry name" value="DUF4440"/>
</dbReference>
<protein>
    <recommendedName>
        <fullName evidence="1">DUF4440 domain-containing protein</fullName>
    </recommendedName>
</protein>
<proteinExistence type="predicted"/>
<dbReference type="NCBIfam" id="TIGR02246">
    <property type="entry name" value="SgcJ/EcaC family oxidoreductase"/>
    <property type="match status" value="1"/>
</dbReference>
<evidence type="ECO:0000259" key="1">
    <source>
        <dbReference type="Pfam" id="PF14534"/>
    </source>
</evidence>
<gene>
    <name evidence="2" type="ORF">TL08_18140</name>
</gene>
<organism evidence="2 3">
    <name type="scientific">Actinoalloteichus hymeniacidonis</name>
    <dbReference type="NCBI Taxonomy" id="340345"/>
    <lineage>
        <taxon>Bacteria</taxon>
        <taxon>Bacillati</taxon>
        <taxon>Actinomycetota</taxon>
        <taxon>Actinomycetes</taxon>
        <taxon>Pseudonocardiales</taxon>
        <taxon>Pseudonocardiaceae</taxon>
        <taxon>Actinoalloteichus</taxon>
    </lineage>
</organism>
<dbReference type="SUPFAM" id="SSF54427">
    <property type="entry name" value="NTF2-like"/>
    <property type="match status" value="1"/>
</dbReference>
<dbReference type="Pfam" id="PF14534">
    <property type="entry name" value="DUF4440"/>
    <property type="match status" value="1"/>
</dbReference>
<reference evidence="3" key="1">
    <citation type="submission" date="2016-03" db="EMBL/GenBank/DDBJ databases">
        <title>Complete genome sequence of the type strain Actinoalloteichus hymeniacidonis DSM 45092.</title>
        <authorList>
            <person name="Schaffert L."/>
            <person name="Albersmeier A."/>
            <person name="Winkler A."/>
            <person name="Kalinowski J."/>
            <person name="Zotchev S."/>
            <person name="Ruckert C."/>
        </authorList>
    </citation>
    <scope>NUCLEOTIDE SEQUENCE [LARGE SCALE GENOMIC DNA]</scope>
    <source>
        <strain evidence="3">HPA177(T) (DSM 45092(T))</strain>
    </source>
</reference>
<feature type="domain" description="DUF4440" evidence="1">
    <location>
        <begin position="21"/>
        <end position="133"/>
    </location>
</feature>
<dbReference type="RefSeq" id="WP_172803830.1">
    <property type="nucleotide sequence ID" value="NZ_CP014859.1"/>
</dbReference>
<keyword evidence="3" id="KW-1185">Reference proteome</keyword>
<dbReference type="KEGG" id="ahm:TL08_18140"/>
<sequence>MSTLRRPWAIDGDNEEDLAEIRELLAAATTAWAAGNAVAYAALFARDSDLVGPDGILRRGRLANERWHSRLFSGSFRGTEWLSDVESIRFLAADVAVAHELSALVLPWRHRARPRAVSRGTWVLIKQDGRWWVSAVQHTRLRTTETSGGRSVTSTVVNLRNRLARRTRPGRAA</sequence>
<dbReference type="InterPro" id="IPR011944">
    <property type="entry name" value="Steroid_delta5-4_isomerase"/>
</dbReference>
<dbReference type="InterPro" id="IPR032710">
    <property type="entry name" value="NTF2-like_dom_sf"/>
</dbReference>
<dbReference type="Proteomes" id="UP000095210">
    <property type="component" value="Chromosome"/>
</dbReference>